<dbReference type="Proteomes" id="UP000734854">
    <property type="component" value="Unassembled WGS sequence"/>
</dbReference>
<keyword evidence="1" id="KW-0378">Hydrolase</keyword>
<proteinExistence type="predicted"/>
<evidence type="ECO:0000259" key="5">
    <source>
        <dbReference type="PROSITE" id="PS50056"/>
    </source>
</evidence>
<evidence type="ECO:0000256" key="3">
    <source>
        <dbReference type="SAM" id="MobiDB-lite"/>
    </source>
</evidence>
<gene>
    <name evidence="6" type="ORF">ZIOFF_002344</name>
</gene>
<dbReference type="SMART" id="SM00195">
    <property type="entry name" value="DSPc"/>
    <property type="match status" value="1"/>
</dbReference>
<reference evidence="6 7" key="1">
    <citation type="submission" date="2020-08" db="EMBL/GenBank/DDBJ databases">
        <title>Plant Genome Project.</title>
        <authorList>
            <person name="Zhang R.-G."/>
        </authorList>
    </citation>
    <scope>NUCLEOTIDE SEQUENCE [LARGE SCALE GENOMIC DNA]</scope>
    <source>
        <tissue evidence="6">Rhizome</tissue>
    </source>
</reference>
<accession>A0A8J5M9E3</accession>
<dbReference type="Gene3D" id="3.90.190.10">
    <property type="entry name" value="Protein tyrosine phosphatase superfamily"/>
    <property type="match status" value="1"/>
</dbReference>
<evidence type="ECO:0000256" key="1">
    <source>
        <dbReference type="ARBA" id="ARBA00022801"/>
    </source>
</evidence>
<name>A0A8J5M9E3_ZINOF</name>
<dbReference type="PROSITE" id="PS00383">
    <property type="entry name" value="TYR_PHOSPHATASE_1"/>
    <property type="match status" value="1"/>
</dbReference>
<dbReference type="SUPFAM" id="SSF52799">
    <property type="entry name" value="(Phosphotyrosine protein) phosphatases II"/>
    <property type="match status" value="1"/>
</dbReference>
<protein>
    <recommendedName>
        <fullName evidence="8">Dual specificity protein phosphatase DSP8</fullName>
    </recommendedName>
</protein>
<dbReference type="PROSITE" id="PS50056">
    <property type="entry name" value="TYR_PHOSPHATASE_2"/>
    <property type="match status" value="1"/>
</dbReference>
<dbReference type="Pfam" id="PF00782">
    <property type="entry name" value="DSPc"/>
    <property type="match status" value="1"/>
</dbReference>
<dbReference type="InterPro" id="IPR029021">
    <property type="entry name" value="Prot-tyrosine_phosphatase-like"/>
</dbReference>
<sequence>MEATVESDHVDNYASDGDILATNGDSERAWGQVNEGEEGDDIVEGRRVEDDDGTSEANKAKNCAVISESRMRMIEIRATFHDRSWLVAKEIATIVTALSSAKWTTFSLRWDLHHHQSRPPRSAILGGLGGESVADRASRLRSLFPPRRAPDAIACLRRYPIRSSRVRVFWNCKADPRLEVLWSGNLVSVDDMKITELEDGASEEYCDSGSQEIVPLKAKRALVGAGARVLFYPTLMYNVLRNMMQAEFRWWDEIEQVIVFVQAEFRFPFYPTLFLASNLNVPRLRQLGVHAVVTLNEPYETLTHGIDHLVIPTRDYLFAPSPVDIRRAVDFIHSNASCGRTTYVHCKAGRGRSTTIVLCYLVKYRNMTATAALEYVRSKRPRVLLAPSQWQAVQDFKRQELESLEVKSTLFFSYPGDTVLITEADLEGYGSTEVEAKELKRIRKIALARPMMARVSCFFAALMASGDLPRLPPRLPEIRAC</sequence>
<feature type="region of interest" description="Disordered" evidence="3">
    <location>
        <begin position="1"/>
        <end position="60"/>
    </location>
</feature>
<dbReference type="InterPro" id="IPR000387">
    <property type="entry name" value="Tyr_Pase_dom"/>
</dbReference>
<feature type="domain" description="Tyrosine specific protein phosphatases" evidence="5">
    <location>
        <begin position="323"/>
        <end position="391"/>
    </location>
</feature>
<evidence type="ECO:0000256" key="2">
    <source>
        <dbReference type="ARBA" id="ARBA00022912"/>
    </source>
</evidence>
<evidence type="ECO:0008006" key="8">
    <source>
        <dbReference type="Google" id="ProtNLM"/>
    </source>
</evidence>
<evidence type="ECO:0000313" key="6">
    <source>
        <dbReference type="EMBL" id="KAG6537257.1"/>
    </source>
</evidence>
<dbReference type="InterPro" id="IPR020422">
    <property type="entry name" value="TYR_PHOSPHATASE_DUAL_dom"/>
</dbReference>
<dbReference type="InterPro" id="IPR000340">
    <property type="entry name" value="Dual-sp_phosphatase_cat-dom"/>
</dbReference>
<dbReference type="PANTHER" id="PTHR46274:SF6">
    <property type="entry name" value="TYR_PHOSPHATASE_2 DOMAIN-CONTAINING PROTEIN"/>
    <property type="match status" value="1"/>
</dbReference>
<organism evidence="6 7">
    <name type="scientific">Zingiber officinale</name>
    <name type="common">Ginger</name>
    <name type="synonym">Amomum zingiber</name>
    <dbReference type="NCBI Taxonomy" id="94328"/>
    <lineage>
        <taxon>Eukaryota</taxon>
        <taxon>Viridiplantae</taxon>
        <taxon>Streptophyta</taxon>
        <taxon>Embryophyta</taxon>
        <taxon>Tracheophyta</taxon>
        <taxon>Spermatophyta</taxon>
        <taxon>Magnoliopsida</taxon>
        <taxon>Liliopsida</taxon>
        <taxon>Zingiberales</taxon>
        <taxon>Zingiberaceae</taxon>
        <taxon>Zingiber</taxon>
    </lineage>
</organism>
<dbReference type="GO" id="GO:0004721">
    <property type="term" value="F:phosphoprotein phosphatase activity"/>
    <property type="evidence" value="ECO:0007669"/>
    <property type="project" value="UniProtKB-KW"/>
</dbReference>
<dbReference type="InterPro" id="IPR016130">
    <property type="entry name" value="Tyr_Pase_AS"/>
</dbReference>
<feature type="compositionally biased region" description="Basic and acidic residues" evidence="3">
    <location>
        <begin position="1"/>
        <end position="11"/>
    </location>
</feature>
<keyword evidence="7" id="KW-1185">Reference proteome</keyword>
<feature type="domain" description="Tyrosine-protein phosphatase" evidence="4">
    <location>
        <begin position="264"/>
        <end position="402"/>
    </location>
</feature>
<dbReference type="AlphaFoldDB" id="A0A8J5M9E3"/>
<evidence type="ECO:0000259" key="4">
    <source>
        <dbReference type="PROSITE" id="PS50054"/>
    </source>
</evidence>
<dbReference type="FunFam" id="3.90.190.10:FF:000157">
    <property type="entry name" value="Protein-tyrosine phosphatase"/>
    <property type="match status" value="1"/>
</dbReference>
<evidence type="ECO:0000313" key="7">
    <source>
        <dbReference type="Proteomes" id="UP000734854"/>
    </source>
</evidence>
<comment type="caution">
    <text evidence="6">The sequence shown here is derived from an EMBL/GenBank/DDBJ whole genome shotgun (WGS) entry which is preliminary data.</text>
</comment>
<dbReference type="PANTHER" id="PTHR46274">
    <property type="entry name" value="PHOSPHATIDYLINOSITOL PHOSPHATASE"/>
    <property type="match status" value="1"/>
</dbReference>
<dbReference type="PROSITE" id="PS50054">
    <property type="entry name" value="TYR_PHOSPHATASE_DUAL"/>
    <property type="match status" value="1"/>
</dbReference>
<keyword evidence="2" id="KW-0904">Protein phosphatase</keyword>
<dbReference type="EMBL" id="JACMSC010000001">
    <property type="protein sequence ID" value="KAG6537257.1"/>
    <property type="molecule type" value="Genomic_DNA"/>
</dbReference>